<gene>
    <name evidence="3" type="ORF">LVJ81_01430</name>
</gene>
<evidence type="ECO:0000313" key="3">
    <source>
        <dbReference type="EMBL" id="UOO92738.1"/>
    </source>
</evidence>
<dbReference type="GO" id="GO:0032259">
    <property type="term" value="P:methylation"/>
    <property type="evidence" value="ECO:0007669"/>
    <property type="project" value="UniProtKB-KW"/>
</dbReference>
<sequence>MTQASESFFSSHDGVSLFYRHIAATASHNEPKALILFHRGHEHSGRMMHVASELALDDCDIFAWDARSHGHSPGDRGDAPSFGSLVADVEAFIQHIHQQHHIAIENMVVIAQSVGAVVVATWLHDYAPHIRGAVLASPAFKVKLYVPLAKHGLKLMQTVRGNFFVQSYVKAHYLSHDEERIQSYDTDPLITRAISVRILLGLYEAANRAVNDAAAITTPIQLLISGSDWVVHHEPQHRFYNQLGSYIKERHVFKGFYHDTLGEKDRHLAIDAMRGFIQRLYQQPPQTVNLRSAHLHSASRQESDTLATPLSLFSPRRWYWQSQRAGIALGARWSEGLKLGQQTGFDSGSTLDYVYRNTPTGRNKMGVLIDQNYLNAIGWRGIRQRKIHLQILIQDACQRLHQENQAIHVLDVAAGHGRYVLDALNGDILPDSIRLRDYSDVNVQAGQTLIASRQLQHMAQFETANAYDRHAYQNLPTPPSLGIVSGLYELFPDNDLVMQSLQGFGDAIASGHYLIYTNQPWHPQLEMIARCLTSHKQGEAWVMRRRSQAEMDQLVAAAGFEKIRQLIDEDGIFTVSLARKK</sequence>
<feature type="domain" description="Serine aminopeptidase S33" evidence="1">
    <location>
        <begin position="32"/>
        <end position="265"/>
    </location>
</feature>
<evidence type="ECO:0000259" key="2">
    <source>
        <dbReference type="Pfam" id="PF12147"/>
    </source>
</evidence>
<dbReference type="Pfam" id="PF12146">
    <property type="entry name" value="Hydrolase_4"/>
    <property type="match status" value="1"/>
</dbReference>
<keyword evidence="4" id="KW-1185">Reference proteome</keyword>
<dbReference type="RefSeq" id="WP_019957064.1">
    <property type="nucleotide sequence ID" value="NZ_CP091512.1"/>
</dbReference>
<dbReference type="GO" id="GO:0008168">
    <property type="term" value="F:methyltransferase activity"/>
    <property type="evidence" value="ECO:0007669"/>
    <property type="project" value="UniProtKB-KW"/>
</dbReference>
<dbReference type="InterPro" id="IPR029058">
    <property type="entry name" value="AB_hydrolase_fold"/>
</dbReference>
<dbReference type="Proteomes" id="UP000832034">
    <property type="component" value="Chromosome"/>
</dbReference>
<reference evidence="3" key="1">
    <citation type="submission" date="2021-12" db="EMBL/GenBank/DDBJ databases">
        <authorList>
            <person name="Veyrier F.J."/>
        </authorList>
    </citation>
    <scope>NUCLEOTIDE SEQUENCE</scope>
    <source>
        <strain evidence="3">SAG 1488-6</strain>
    </source>
</reference>
<dbReference type="InterPro" id="IPR022744">
    <property type="entry name" value="MeTrfase_dom_put"/>
</dbReference>
<dbReference type="SUPFAM" id="SSF53474">
    <property type="entry name" value="alpha/beta-Hydrolases"/>
    <property type="match status" value="1"/>
</dbReference>
<dbReference type="Pfam" id="PF12147">
    <property type="entry name" value="Methyltransf_20"/>
    <property type="match status" value="1"/>
</dbReference>
<dbReference type="InterPro" id="IPR029063">
    <property type="entry name" value="SAM-dependent_MTases_sf"/>
</dbReference>
<dbReference type="InterPro" id="IPR051044">
    <property type="entry name" value="MAG_DAG_Lipase"/>
</dbReference>
<dbReference type="GO" id="GO:0016787">
    <property type="term" value="F:hydrolase activity"/>
    <property type="evidence" value="ECO:0007669"/>
    <property type="project" value="UniProtKB-KW"/>
</dbReference>
<feature type="domain" description="Methyltransferase" evidence="2">
    <location>
        <begin position="273"/>
        <end position="580"/>
    </location>
</feature>
<organism evidence="3 4">
    <name type="scientific">Vitreoscilla stercoraria</name>
    <dbReference type="NCBI Taxonomy" id="61"/>
    <lineage>
        <taxon>Bacteria</taxon>
        <taxon>Pseudomonadati</taxon>
        <taxon>Pseudomonadota</taxon>
        <taxon>Betaproteobacteria</taxon>
        <taxon>Neisseriales</taxon>
        <taxon>Neisseriaceae</taxon>
        <taxon>Vitreoscilla</taxon>
    </lineage>
</organism>
<name>A0ABY4EAF2_VITST</name>
<dbReference type="EMBL" id="CP091512">
    <property type="protein sequence ID" value="UOO92738.1"/>
    <property type="molecule type" value="Genomic_DNA"/>
</dbReference>
<keyword evidence="3" id="KW-0489">Methyltransferase</keyword>
<reference evidence="3" key="2">
    <citation type="journal article" date="2022" name="Res Sq">
        <title>Evolution of multicellular longitudinally dividing oral cavity symbionts (Neisseriaceae).</title>
        <authorList>
            <person name="Nyongesa S."/>
            <person name="Weber P."/>
            <person name="Bernet E."/>
            <person name="Pullido F."/>
            <person name="Nieckarz M."/>
            <person name="Delaby M."/>
            <person name="Nieves C."/>
            <person name="Viehboeck T."/>
            <person name="Krause N."/>
            <person name="Rivera-Millot A."/>
            <person name="Nakamura A."/>
            <person name="Vischer N."/>
            <person name="VanNieuwenhze M."/>
            <person name="Brun Y."/>
            <person name="Cava F."/>
            <person name="Bulgheresi S."/>
            <person name="Veyrier F."/>
        </authorList>
    </citation>
    <scope>NUCLEOTIDE SEQUENCE</scope>
    <source>
        <strain evidence="3">SAG 1488-6</strain>
    </source>
</reference>
<keyword evidence="3" id="KW-0378">Hydrolase</keyword>
<accession>A0ABY4EAF2</accession>
<dbReference type="InterPro" id="IPR022742">
    <property type="entry name" value="Hydrolase_4"/>
</dbReference>
<protein>
    <submittedName>
        <fullName evidence="3">Bifunctional alpha/beta hydrolase/class I SAM-dependent methyltransferase</fullName>
    </submittedName>
</protein>
<evidence type="ECO:0000313" key="4">
    <source>
        <dbReference type="Proteomes" id="UP000832034"/>
    </source>
</evidence>
<evidence type="ECO:0000259" key="1">
    <source>
        <dbReference type="Pfam" id="PF12146"/>
    </source>
</evidence>
<dbReference type="Gene3D" id="3.40.50.1820">
    <property type="entry name" value="alpha/beta hydrolase"/>
    <property type="match status" value="1"/>
</dbReference>
<keyword evidence="3" id="KW-0808">Transferase</keyword>
<dbReference type="SUPFAM" id="SSF53335">
    <property type="entry name" value="S-adenosyl-L-methionine-dependent methyltransferases"/>
    <property type="match status" value="1"/>
</dbReference>
<dbReference type="PANTHER" id="PTHR11614">
    <property type="entry name" value="PHOSPHOLIPASE-RELATED"/>
    <property type="match status" value="1"/>
</dbReference>
<proteinExistence type="predicted"/>
<dbReference type="Gene3D" id="3.40.50.150">
    <property type="entry name" value="Vaccinia Virus protein VP39"/>
    <property type="match status" value="1"/>
</dbReference>